<keyword evidence="3" id="KW-1185">Reference proteome</keyword>
<evidence type="ECO:0000256" key="1">
    <source>
        <dbReference type="SAM" id="MobiDB-lite"/>
    </source>
</evidence>
<feature type="compositionally biased region" description="Basic residues" evidence="1">
    <location>
        <begin position="51"/>
        <end position="60"/>
    </location>
</feature>
<feature type="compositionally biased region" description="Basic and acidic residues" evidence="1">
    <location>
        <begin position="41"/>
        <end position="50"/>
    </location>
</feature>
<evidence type="ECO:0000313" key="2">
    <source>
        <dbReference type="EMBL" id="MBM7571312.1"/>
    </source>
</evidence>
<gene>
    <name evidence="2" type="ORF">JOC48_001808</name>
</gene>
<organism evidence="2 3">
    <name type="scientific">Aquibacillus albus</name>
    <dbReference type="NCBI Taxonomy" id="1168171"/>
    <lineage>
        <taxon>Bacteria</taxon>
        <taxon>Bacillati</taxon>
        <taxon>Bacillota</taxon>
        <taxon>Bacilli</taxon>
        <taxon>Bacillales</taxon>
        <taxon>Bacillaceae</taxon>
        <taxon>Aquibacillus</taxon>
    </lineage>
</organism>
<dbReference type="Proteomes" id="UP001296943">
    <property type="component" value="Unassembled WGS sequence"/>
</dbReference>
<proteinExistence type="predicted"/>
<protein>
    <submittedName>
        <fullName evidence="2">Uncharacterized protein</fullName>
    </submittedName>
</protein>
<sequence>MTIGVQGFIDFGGDFLSREEGKKIKYSIWDTRTDERNLKNVEKSPLLKEAKHNRKNNNME</sequence>
<evidence type="ECO:0000313" key="3">
    <source>
        <dbReference type="Proteomes" id="UP001296943"/>
    </source>
</evidence>
<name>A0ABS2MZL0_9BACI</name>
<reference evidence="2 3" key="1">
    <citation type="submission" date="2021-01" db="EMBL/GenBank/DDBJ databases">
        <title>Genomic Encyclopedia of Type Strains, Phase IV (KMG-IV): sequencing the most valuable type-strain genomes for metagenomic binning, comparative biology and taxonomic classification.</title>
        <authorList>
            <person name="Goeker M."/>
        </authorList>
    </citation>
    <scope>NUCLEOTIDE SEQUENCE [LARGE SCALE GENOMIC DNA]</scope>
    <source>
        <strain evidence="2 3">DSM 23711</strain>
    </source>
</reference>
<comment type="caution">
    <text evidence="2">The sequence shown here is derived from an EMBL/GenBank/DDBJ whole genome shotgun (WGS) entry which is preliminary data.</text>
</comment>
<feature type="region of interest" description="Disordered" evidence="1">
    <location>
        <begin position="41"/>
        <end position="60"/>
    </location>
</feature>
<accession>A0ABS2MZL0</accession>
<dbReference type="EMBL" id="JAFBDR010000008">
    <property type="protein sequence ID" value="MBM7571312.1"/>
    <property type="molecule type" value="Genomic_DNA"/>
</dbReference>